<keyword evidence="2" id="KW-0472">Membrane</keyword>
<feature type="compositionally biased region" description="Basic residues" evidence="1">
    <location>
        <begin position="17"/>
        <end position="27"/>
    </location>
</feature>
<dbReference type="Pfam" id="PF18986">
    <property type="entry name" value="DUF5719"/>
    <property type="match status" value="1"/>
</dbReference>
<organism evidence="3 4">
    <name type="scientific">Nocardioides lentus</name>
    <dbReference type="NCBI Taxonomy" id="338077"/>
    <lineage>
        <taxon>Bacteria</taxon>
        <taxon>Bacillati</taxon>
        <taxon>Actinomycetota</taxon>
        <taxon>Actinomycetes</taxon>
        <taxon>Propionibacteriales</taxon>
        <taxon>Nocardioidaceae</taxon>
        <taxon>Nocardioides</taxon>
    </lineage>
</organism>
<accession>A0ABP5B0Y8</accession>
<reference evidence="4" key="1">
    <citation type="journal article" date="2019" name="Int. J. Syst. Evol. Microbiol.">
        <title>The Global Catalogue of Microorganisms (GCM) 10K type strain sequencing project: providing services to taxonomists for standard genome sequencing and annotation.</title>
        <authorList>
            <consortium name="The Broad Institute Genomics Platform"/>
            <consortium name="The Broad Institute Genome Sequencing Center for Infectious Disease"/>
            <person name="Wu L."/>
            <person name="Ma J."/>
        </authorList>
    </citation>
    <scope>NUCLEOTIDE SEQUENCE [LARGE SCALE GENOMIC DNA]</scope>
    <source>
        <strain evidence="4">JCM 14046</strain>
    </source>
</reference>
<protein>
    <submittedName>
        <fullName evidence="3">Uncharacterized protein</fullName>
    </submittedName>
</protein>
<dbReference type="EMBL" id="BAAAMY010000007">
    <property type="protein sequence ID" value="GAA1925416.1"/>
    <property type="molecule type" value="Genomic_DNA"/>
</dbReference>
<evidence type="ECO:0000313" key="3">
    <source>
        <dbReference type="EMBL" id="GAA1925416.1"/>
    </source>
</evidence>
<evidence type="ECO:0000313" key="4">
    <source>
        <dbReference type="Proteomes" id="UP001501612"/>
    </source>
</evidence>
<dbReference type="RefSeq" id="WP_344008289.1">
    <property type="nucleotide sequence ID" value="NZ_BAAAMY010000007.1"/>
</dbReference>
<proteinExistence type="predicted"/>
<feature type="region of interest" description="Disordered" evidence="1">
    <location>
        <begin position="1"/>
        <end position="27"/>
    </location>
</feature>
<dbReference type="Proteomes" id="UP001501612">
    <property type="component" value="Unassembled WGS sequence"/>
</dbReference>
<keyword evidence="2" id="KW-0812">Transmembrane</keyword>
<keyword evidence="4" id="KW-1185">Reference proteome</keyword>
<gene>
    <name evidence="3" type="ORF">GCM10009737_29030</name>
</gene>
<feature type="transmembrane region" description="Helical" evidence="2">
    <location>
        <begin position="29"/>
        <end position="51"/>
    </location>
</feature>
<keyword evidence="2" id="KW-1133">Transmembrane helix</keyword>
<evidence type="ECO:0000256" key="1">
    <source>
        <dbReference type="SAM" id="MobiDB-lite"/>
    </source>
</evidence>
<name>A0ABP5B0Y8_9ACTN</name>
<dbReference type="InterPro" id="IPR043777">
    <property type="entry name" value="DUF5719"/>
</dbReference>
<evidence type="ECO:0000256" key="2">
    <source>
        <dbReference type="SAM" id="Phobius"/>
    </source>
</evidence>
<comment type="caution">
    <text evidence="3">The sequence shown here is derived from an EMBL/GenBank/DDBJ whole genome shotgun (WGS) entry which is preliminary data.</text>
</comment>
<sequence>MTDPVTDPVTGPAPRAGGRRAAPRSRRRLTPAVVLAVVLPVASLATAWGLAPGAPTDAPDAGPARVALAEQTLVCPAPPDEPAPVLVGRAPGTGTGAVEVAAPAAEEDADPASADPPDGGVADPVVVADEPAVVQGRDDAAPGLLAARFTAGTVAGTACLEPAASAYLTGLGAGPESSTVLDLVNPETGPAVVDLTVLGPDGPLDVPDVAGVTVPAGESLRLDLARIVPTADDLAVSVEVVRGRAGVTALDRSTPVGGAETVEWLASQPAPGRELVLPGLVGGAGERRLVVANPGDAATQVELQVGTPGGAVTPVDVRPVQVPAGGVAAVDLSAEIAAQVDQGASSLLLTSAEPVTATLRSRVRDDVALTTATAAAPETAGLVAEGDARVVLALPAGAAATSAVVVARDADGEQVGSRTVDLDPGASVETDLPDAAAAVTVAADGDVAGAVVVRRGDGTLVLGLRPPVTDGLVPAVRPGLP</sequence>